<feature type="chain" id="PRO_5047237573" description="DUF5916 domain-containing protein" evidence="1">
    <location>
        <begin position="23"/>
        <end position="753"/>
    </location>
</feature>
<dbReference type="Pfam" id="PF19313">
    <property type="entry name" value="DUF5916"/>
    <property type="match status" value="2"/>
</dbReference>
<feature type="domain" description="DUF5916" evidence="2">
    <location>
        <begin position="354"/>
        <end position="749"/>
    </location>
</feature>
<evidence type="ECO:0000313" key="4">
    <source>
        <dbReference type="Proteomes" id="UP000681317"/>
    </source>
</evidence>
<dbReference type="RefSeq" id="WP_213433831.1">
    <property type="nucleotide sequence ID" value="NZ_AP024545.1"/>
</dbReference>
<evidence type="ECO:0000256" key="1">
    <source>
        <dbReference type="SAM" id="SignalP"/>
    </source>
</evidence>
<proteinExistence type="predicted"/>
<dbReference type="SUPFAM" id="SSF49344">
    <property type="entry name" value="CBD9-like"/>
    <property type="match status" value="1"/>
</dbReference>
<reference evidence="3 4" key="1">
    <citation type="submission" date="2021-03" db="EMBL/GenBank/DDBJ databases">
        <title>Complete Genome Sequences of Two Lysobacter Strains Isolated from Sea Water (Lysobacter caseinilyticus) and Soil (Lysobacter helvus) in South Korea.</title>
        <authorList>
            <person name="Watanabe Y."/>
            <person name="Arakawa K."/>
        </authorList>
    </citation>
    <scope>NUCLEOTIDE SEQUENCE [LARGE SCALE GENOMIC DNA]</scope>
    <source>
        <strain evidence="3 4">KVB24</strain>
    </source>
</reference>
<name>A0ABM7Q6K2_9GAMM</name>
<feature type="signal peptide" evidence="1">
    <location>
        <begin position="1"/>
        <end position="22"/>
    </location>
</feature>
<accession>A0ABM7Q6K2</accession>
<sequence length="753" mass="84951">MRLLPATLTLAILSVLSANAHAITVDGKIDPAEWQGAQHVTDFRITQPLTGAPGSQPTEAWILATPEGLAIGFRNTQPSSIPRNNQKIRRDEQAQVDRNNLMINFDGGRTGYNFMVSSTDGINDAIITNENSFSTDWDGNWQHAATQDADGWSSEMLIPWYIAPMDKGANGKRTFHIYLDRVIGSTGERAAWPAASFERPRFLSDFIAIEVPEYNKALIAITPYVSGVYDNVNLDGTLDAGADILWKPNGQFQLTATINPDFGQVESDDIVVNFSANETFFSDKRPFFTENQGPFEFTTPSDFSQLVYTRRVGGPTDDGTGAGDITAAVKANGSFGATHYGVMLAQEADEVGRNFSAFRLSHDFSKQSIGMMVTEVDRPYFDRKATVLGFDQNWRPNEKLSIQNRLIFSDIDEGDITSPSIGKTEKGDGFTTIIDYEMDHGWRQQWLGMHFSDSLQINDFGYLSRNNMNYAHWQVMKRITGMPQTSKYSSHDWRWRISGSNNDHGLDLQRQFRTSVSNQMRDGDNSYAQINLNTSGYDDRLLRGNGIVRTPSNFNAFAERNWARQGNWAFYANFGANNSGIGNDQNDRHVGWNTQFQPTYFISDAFSIYTTLYFESTPQWMLWEGDNLLGTFDEHATQVDAGLNWNIGSQHELRVKMQSLGLDAKVRQAWRAAPDGTPIPTNDPINDFSLSNLGFQVRYRWEFKPLSYLYVVYGRGGDLFNEFSEDANDALRDSFDLRDSEQFLVKLSYRFEL</sequence>
<evidence type="ECO:0000259" key="2">
    <source>
        <dbReference type="Pfam" id="PF19313"/>
    </source>
</evidence>
<dbReference type="Gene3D" id="2.60.40.1190">
    <property type="match status" value="1"/>
</dbReference>
<protein>
    <recommendedName>
        <fullName evidence="2">DUF5916 domain-containing protein</fullName>
    </recommendedName>
</protein>
<dbReference type="InterPro" id="IPR045670">
    <property type="entry name" value="DUF5916"/>
</dbReference>
<gene>
    <name evidence="3" type="ORF">LYSCAS_18930</name>
</gene>
<keyword evidence="1" id="KW-0732">Signal</keyword>
<evidence type="ECO:0000313" key="3">
    <source>
        <dbReference type="EMBL" id="BCT92869.1"/>
    </source>
</evidence>
<keyword evidence="4" id="KW-1185">Reference proteome</keyword>
<organism evidence="3 4">
    <name type="scientific">Noviluteimonas caseinilytica</name>
    <dbReference type="NCBI Taxonomy" id="2675101"/>
    <lineage>
        <taxon>Bacteria</taxon>
        <taxon>Pseudomonadati</taxon>
        <taxon>Pseudomonadota</taxon>
        <taxon>Gammaproteobacteria</taxon>
        <taxon>Lysobacterales</taxon>
        <taxon>Lysobacteraceae</taxon>
        <taxon>Noviluteimonas</taxon>
    </lineage>
</organism>
<dbReference type="EMBL" id="AP024545">
    <property type="protein sequence ID" value="BCT92869.1"/>
    <property type="molecule type" value="Genomic_DNA"/>
</dbReference>
<dbReference type="Proteomes" id="UP000681317">
    <property type="component" value="Chromosome"/>
</dbReference>
<feature type="domain" description="DUF5916" evidence="2">
    <location>
        <begin position="220"/>
        <end position="315"/>
    </location>
</feature>